<comment type="subcellular location">
    <subcellularLocation>
        <location evidence="1 7">Cell membrane</location>
        <topology evidence="1 7">Multi-pass membrane protein</topology>
    </subcellularLocation>
</comment>
<keyword evidence="2 7" id="KW-0813">Transport</keyword>
<keyword evidence="3" id="KW-1003">Cell membrane</keyword>
<evidence type="ECO:0000313" key="10">
    <source>
        <dbReference type="Proteomes" id="UP000683246"/>
    </source>
</evidence>
<dbReference type="GO" id="GO:0005886">
    <property type="term" value="C:plasma membrane"/>
    <property type="evidence" value="ECO:0007669"/>
    <property type="project" value="UniProtKB-SubCell"/>
</dbReference>
<name>A0A8J8MLB4_9FIRM</name>
<feature type="transmembrane region" description="Helical" evidence="7">
    <location>
        <begin position="69"/>
        <end position="94"/>
    </location>
</feature>
<feature type="transmembrane region" description="Helical" evidence="7">
    <location>
        <begin position="106"/>
        <end position="127"/>
    </location>
</feature>
<reference evidence="9" key="1">
    <citation type="submission" date="2020-07" db="EMBL/GenBank/DDBJ databases">
        <title>Vallitalea pronyensis genome.</title>
        <authorList>
            <person name="Postec A."/>
        </authorList>
    </citation>
    <scope>NUCLEOTIDE SEQUENCE</scope>
    <source>
        <strain evidence="9">FatNI3</strain>
    </source>
</reference>
<dbReference type="GO" id="GO:0055085">
    <property type="term" value="P:transmembrane transport"/>
    <property type="evidence" value="ECO:0007669"/>
    <property type="project" value="InterPro"/>
</dbReference>
<dbReference type="CDD" id="cd06261">
    <property type="entry name" value="TM_PBP2"/>
    <property type="match status" value="1"/>
</dbReference>
<dbReference type="PANTHER" id="PTHR43744:SF12">
    <property type="entry name" value="ABC TRANSPORTER PERMEASE PROTEIN MG189-RELATED"/>
    <property type="match status" value="1"/>
</dbReference>
<feature type="transmembrane region" description="Helical" evidence="7">
    <location>
        <begin position="139"/>
        <end position="160"/>
    </location>
</feature>
<feature type="transmembrane region" description="Helical" evidence="7">
    <location>
        <begin position="237"/>
        <end position="260"/>
    </location>
</feature>
<evidence type="ECO:0000256" key="3">
    <source>
        <dbReference type="ARBA" id="ARBA00022475"/>
    </source>
</evidence>
<dbReference type="RefSeq" id="WP_212694269.1">
    <property type="nucleotide sequence ID" value="NZ_CP058649.1"/>
</dbReference>
<dbReference type="Pfam" id="PF00528">
    <property type="entry name" value="BPD_transp_1"/>
    <property type="match status" value="1"/>
</dbReference>
<dbReference type="AlphaFoldDB" id="A0A8J8MLB4"/>
<keyword evidence="6 7" id="KW-0472">Membrane</keyword>
<feature type="transmembrane region" description="Helical" evidence="7">
    <location>
        <begin position="181"/>
        <end position="206"/>
    </location>
</feature>
<dbReference type="Gene3D" id="1.10.3720.10">
    <property type="entry name" value="MetI-like"/>
    <property type="match status" value="1"/>
</dbReference>
<evidence type="ECO:0000256" key="6">
    <source>
        <dbReference type="ARBA" id="ARBA00023136"/>
    </source>
</evidence>
<feature type="domain" description="ABC transmembrane type-1" evidence="8">
    <location>
        <begin position="71"/>
        <end position="261"/>
    </location>
</feature>
<dbReference type="InterPro" id="IPR035906">
    <property type="entry name" value="MetI-like_sf"/>
</dbReference>
<gene>
    <name evidence="9" type="ORF">HZI73_15385</name>
</gene>
<keyword evidence="4 7" id="KW-0812">Transmembrane</keyword>
<evidence type="ECO:0000256" key="7">
    <source>
        <dbReference type="RuleBase" id="RU363032"/>
    </source>
</evidence>
<dbReference type="KEGG" id="vpy:HZI73_15385"/>
<sequence length="276" mass="30936">MVKTSIGHKITVYGILIVFLLATIYPLYWLFYAGTYAPSELPSMIFRLLPGDQLIENFKELNVSLDVGIVLYNTFFVAIIGTFISIVVNFMAGYALAKYDFYGKKVAFSILIVSMFIGGAAIMIPQFEIINKLNLYNSLWAIIMPTIYSTYNTFLVRQTLITFPDEMLEAGRIDGAGEMSMFFRLVLPNVKSIVATVGIITFMNYWNSYMWNLVVTSSRDKYTLQVALAGLYPKSGVWGYAHIKLLGAALSIIPILIIFISMQKFFINSLAGSVKG</sequence>
<keyword evidence="5 7" id="KW-1133">Transmembrane helix</keyword>
<evidence type="ECO:0000259" key="8">
    <source>
        <dbReference type="PROSITE" id="PS50928"/>
    </source>
</evidence>
<accession>A0A8J8MLB4</accession>
<dbReference type="InterPro" id="IPR000515">
    <property type="entry name" value="MetI-like"/>
</dbReference>
<dbReference type="EMBL" id="CP058649">
    <property type="protein sequence ID" value="QUI23584.1"/>
    <property type="molecule type" value="Genomic_DNA"/>
</dbReference>
<dbReference type="PANTHER" id="PTHR43744">
    <property type="entry name" value="ABC TRANSPORTER PERMEASE PROTEIN MG189-RELATED-RELATED"/>
    <property type="match status" value="1"/>
</dbReference>
<evidence type="ECO:0000256" key="1">
    <source>
        <dbReference type="ARBA" id="ARBA00004651"/>
    </source>
</evidence>
<dbReference type="PROSITE" id="PS50928">
    <property type="entry name" value="ABC_TM1"/>
    <property type="match status" value="1"/>
</dbReference>
<keyword evidence="10" id="KW-1185">Reference proteome</keyword>
<evidence type="ECO:0000313" key="9">
    <source>
        <dbReference type="EMBL" id="QUI23584.1"/>
    </source>
</evidence>
<organism evidence="9 10">
    <name type="scientific">Vallitalea pronyensis</name>
    <dbReference type="NCBI Taxonomy" id="1348613"/>
    <lineage>
        <taxon>Bacteria</taxon>
        <taxon>Bacillati</taxon>
        <taxon>Bacillota</taxon>
        <taxon>Clostridia</taxon>
        <taxon>Lachnospirales</taxon>
        <taxon>Vallitaleaceae</taxon>
        <taxon>Vallitalea</taxon>
    </lineage>
</organism>
<evidence type="ECO:0000256" key="4">
    <source>
        <dbReference type="ARBA" id="ARBA00022692"/>
    </source>
</evidence>
<proteinExistence type="inferred from homology"/>
<feature type="transmembrane region" description="Helical" evidence="7">
    <location>
        <begin position="12"/>
        <end position="31"/>
    </location>
</feature>
<evidence type="ECO:0000256" key="2">
    <source>
        <dbReference type="ARBA" id="ARBA00022448"/>
    </source>
</evidence>
<protein>
    <submittedName>
        <fullName evidence="9">Carbohydrate ABC transporter permease</fullName>
    </submittedName>
</protein>
<dbReference type="SUPFAM" id="SSF161098">
    <property type="entry name" value="MetI-like"/>
    <property type="match status" value="1"/>
</dbReference>
<comment type="similarity">
    <text evidence="7">Belongs to the binding-protein-dependent transport system permease family.</text>
</comment>
<dbReference type="Proteomes" id="UP000683246">
    <property type="component" value="Chromosome"/>
</dbReference>
<evidence type="ECO:0000256" key="5">
    <source>
        <dbReference type="ARBA" id="ARBA00022989"/>
    </source>
</evidence>